<evidence type="ECO:0000313" key="1">
    <source>
        <dbReference type="EMBL" id="KAL1271127.1"/>
    </source>
</evidence>
<accession>A0ABR3N2G5</accession>
<proteinExistence type="predicted"/>
<organism evidence="1 2">
    <name type="scientific">Cirrhinus molitorella</name>
    <name type="common">mud carp</name>
    <dbReference type="NCBI Taxonomy" id="172907"/>
    <lineage>
        <taxon>Eukaryota</taxon>
        <taxon>Metazoa</taxon>
        <taxon>Chordata</taxon>
        <taxon>Craniata</taxon>
        <taxon>Vertebrata</taxon>
        <taxon>Euteleostomi</taxon>
        <taxon>Actinopterygii</taxon>
        <taxon>Neopterygii</taxon>
        <taxon>Teleostei</taxon>
        <taxon>Ostariophysi</taxon>
        <taxon>Cypriniformes</taxon>
        <taxon>Cyprinidae</taxon>
        <taxon>Labeoninae</taxon>
        <taxon>Labeonini</taxon>
        <taxon>Cirrhinus</taxon>
    </lineage>
</organism>
<reference evidence="1 2" key="1">
    <citation type="submission" date="2023-09" db="EMBL/GenBank/DDBJ databases">
        <authorList>
            <person name="Wang M."/>
        </authorList>
    </citation>
    <scope>NUCLEOTIDE SEQUENCE [LARGE SCALE GENOMIC DNA]</scope>
    <source>
        <strain evidence="1">GT-2023</strain>
        <tissue evidence="1">Liver</tissue>
    </source>
</reference>
<keyword evidence="2" id="KW-1185">Reference proteome</keyword>
<protein>
    <submittedName>
        <fullName evidence="1">Uncharacterized protein</fullName>
    </submittedName>
</protein>
<comment type="caution">
    <text evidence="1">The sequence shown here is derived from an EMBL/GenBank/DDBJ whole genome shotgun (WGS) entry which is preliminary data.</text>
</comment>
<name>A0ABR3N2G5_9TELE</name>
<gene>
    <name evidence="1" type="ORF">QQF64_030143</name>
</gene>
<sequence>MWLSQVFCMYFVKNNKNCAILLEHKDKFIPASLWVRDTEQKSNTALKLCKDPAILEIRVRAARLPLPIRSLDTEERQRACVLAACEEDTQRVPWRIAKGYGSTGNGLSSEAISCASLHTRLRQMQSSCMGEKSLQQCSVYFQAPSGKLVSNLIQCVATLGEERMRASLLGDNGETYHWKASKPPVKSSARLCESRCDRTYDTLSI</sequence>
<dbReference type="Proteomes" id="UP001558613">
    <property type="component" value="Unassembled WGS sequence"/>
</dbReference>
<evidence type="ECO:0000313" key="2">
    <source>
        <dbReference type="Proteomes" id="UP001558613"/>
    </source>
</evidence>
<dbReference type="EMBL" id="JAYMGO010000007">
    <property type="protein sequence ID" value="KAL1271127.1"/>
    <property type="molecule type" value="Genomic_DNA"/>
</dbReference>